<evidence type="ECO:0000256" key="6">
    <source>
        <dbReference type="SAM" id="SignalP"/>
    </source>
</evidence>
<evidence type="ECO:0000256" key="2">
    <source>
        <dbReference type="ARBA" id="ARBA00022723"/>
    </source>
</evidence>
<evidence type="ECO:0000313" key="11">
    <source>
        <dbReference type="Proteomes" id="UP000019471"/>
    </source>
</evidence>
<dbReference type="InterPro" id="IPR001117">
    <property type="entry name" value="Cu-oxidase_2nd"/>
</dbReference>
<dbReference type="InterPro" id="IPR011706">
    <property type="entry name" value="Cu-oxidase_C"/>
</dbReference>
<organism evidence="10 11">
    <name type="scientific">Cladophialophora psammophila CBS 110553</name>
    <dbReference type="NCBI Taxonomy" id="1182543"/>
    <lineage>
        <taxon>Eukaryota</taxon>
        <taxon>Fungi</taxon>
        <taxon>Dikarya</taxon>
        <taxon>Ascomycota</taxon>
        <taxon>Pezizomycotina</taxon>
        <taxon>Eurotiomycetes</taxon>
        <taxon>Chaetothyriomycetidae</taxon>
        <taxon>Chaetothyriales</taxon>
        <taxon>Herpotrichiellaceae</taxon>
        <taxon>Cladophialophora</taxon>
    </lineage>
</organism>
<dbReference type="GO" id="GO:0005507">
    <property type="term" value="F:copper ion binding"/>
    <property type="evidence" value="ECO:0007669"/>
    <property type="project" value="InterPro"/>
</dbReference>
<dbReference type="PANTHER" id="PTHR11709">
    <property type="entry name" value="MULTI-COPPER OXIDASE"/>
    <property type="match status" value="1"/>
</dbReference>
<evidence type="ECO:0000313" key="10">
    <source>
        <dbReference type="EMBL" id="EXJ66562.1"/>
    </source>
</evidence>
<keyword evidence="6" id="KW-0732">Signal</keyword>
<feature type="signal peptide" evidence="6">
    <location>
        <begin position="1"/>
        <end position="25"/>
    </location>
</feature>
<dbReference type="Pfam" id="PF07732">
    <property type="entry name" value="Cu-oxidase_3"/>
    <property type="match status" value="1"/>
</dbReference>
<accession>W9WEL3</accession>
<evidence type="ECO:0000259" key="9">
    <source>
        <dbReference type="Pfam" id="PF07732"/>
    </source>
</evidence>
<dbReference type="InterPro" id="IPR045087">
    <property type="entry name" value="Cu-oxidase_fam"/>
</dbReference>
<dbReference type="EMBL" id="AMGX01000019">
    <property type="protein sequence ID" value="EXJ66562.1"/>
    <property type="molecule type" value="Genomic_DNA"/>
</dbReference>
<reference evidence="10 11" key="1">
    <citation type="submission" date="2013-03" db="EMBL/GenBank/DDBJ databases">
        <title>The Genome Sequence of Cladophialophora psammophila CBS 110553.</title>
        <authorList>
            <consortium name="The Broad Institute Genomics Platform"/>
            <person name="Cuomo C."/>
            <person name="de Hoog S."/>
            <person name="Gorbushina A."/>
            <person name="Walker B."/>
            <person name="Young S.K."/>
            <person name="Zeng Q."/>
            <person name="Gargeya S."/>
            <person name="Fitzgerald M."/>
            <person name="Haas B."/>
            <person name="Abouelleil A."/>
            <person name="Allen A.W."/>
            <person name="Alvarado L."/>
            <person name="Arachchi H.M."/>
            <person name="Berlin A.M."/>
            <person name="Chapman S.B."/>
            <person name="Gainer-Dewar J."/>
            <person name="Goldberg J."/>
            <person name="Griggs A."/>
            <person name="Gujja S."/>
            <person name="Hansen M."/>
            <person name="Howarth C."/>
            <person name="Imamovic A."/>
            <person name="Ireland A."/>
            <person name="Larimer J."/>
            <person name="McCowan C."/>
            <person name="Murphy C."/>
            <person name="Pearson M."/>
            <person name="Poon T.W."/>
            <person name="Priest M."/>
            <person name="Roberts A."/>
            <person name="Saif S."/>
            <person name="Shea T."/>
            <person name="Sisk P."/>
            <person name="Sykes S."/>
            <person name="Wortman J."/>
            <person name="Nusbaum C."/>
            <person name="Birren B."/>
        </authorList>
    </citation>
    <scope>NUCLEOTIDE SEQUENCE [LARGE SCALE GENOMIC DNA]</scope>
    <source>
        <strain evidence="10 11">CBS 110553</strain>
    </source>
</reference>
<feature type="domain" description="Plastocyanin-like" evidence="7">
    <location>
        <begin position="167"/>
        <end position="327"/>
    </location>
</feature>
<evidence type="ECO:0000259" key="8">
    <source>
        <dbReference type="Pfam" id="PF07731"/>
    </source>
</evidence>
<evidence type="ECO:0008006" key="12">
    <source>
        <dbReference type="Google" id="ProtNLM"/>
    </source>
</evidence>
<comment type="similarity">
    <text evidence="1">Belongs to the multicopper oxidase family.</text>
</comment>
<evidence type="ECO:0000256" key="4">
    <source>
        <dbReference type="ARBA" id="ARBA00023008"/>
    </source>
</evidence>
<dbReference type="PANTHER" id="PTHR11709:SF394">
    <property type="entry name" value="FI03373P-RELATED"/>
    <property type="match status" value="1"/>
</dbReference>
<dbReference type="Proteomes" id="UP000019471">
    <property type="component" value="Unassembled WGS sequence"/>
</dbReference>
<evidence type="ECO:0000256" key="1">
    <source>
        <dbReference type="ARBA" id="ARBA00010609"/>
    </source>
</evidence>
<keyword evidence="11" id="KW-1185">Reference proteome</keyword>
<comment type="caution">
    <text evidence="10">The sequence shown here is derived from an EMBL/GenBank/DDBJ whole genome shotgun (WGS) entry which is preliminary data.</text>
</comment>
<feature type="region of interest" description="Disordered" evidence="5">
    <location>
        <begin position="336"/>
        <end position="357"/>
    </location>
</feature>
<gene>
    <name evidence="10" type="ORF">A1O5_10232</name>
</gene>
<name>W9WEL3_9EURO</name>
<dbReference type="CDD" id="cd13873">
    <property type="entry name" value="CuRO_2_AAO_like_2"/>
    <property type="match status" value="1"/>
</dbReference>
<dbReference type="InterPro" id="IPR008972">
    <property type="entry name" value="Cupredoxin"/>
</dbReference>
<keyword evidence="3" id="KW-0560">Oxidoreductase</keyword>
<dbReference type="Pfam" id="PF00394">
    <property type="entry name" value="Cu-oxidase"/>
    <property type="match status" value="1"/>
</dbReference>
<dbReference type="HOGENOM" id="CLU_006504_8_3_1"/>
<dbReference type="Pfam" id="PF07731">
    <property type="entry name" value="Cu-oxidase_2"/>
    <property type="match status" value="1"/>
</dbReference>
<dbReference type="GO" id="GO:0016491">
    <property type="term" value="F:oxidoreductase activity"/>
    <property type="evidence" value="ECO:0007669"/>
    <property type="project" value="UniProtKB-KW"/>
</dbReference>
<feature type="domain" description="Plastocyanin-like" evidence="9">
    <location>
        <begin position="44"/>
        <end position="156"/>
    </location>
</feature>
<dbReference type="AlphaFoldDB" id="W9WEL3"/>
<sequence>MLFPFSCWLHACICIFAFAISLSNAKKLVRHDASFTPDIVLRVSVDTIQLNCQPRLSTLVNGTYPAPPIYLEPERTTWIRVYNDAHVNTTMHWHGLSLAAVPFADGAPLASQWPIPPGHFYDYELHPSASEAGTSFYHSHVGFQAITASGALIIKDAVPPPYGYDDEIILKIGDFYPEDDQTIELQLTEVPWIWTGDPTSLLINGQSGTAPNASNPGPSDPSCQPWIMNVETDKTYRVRLIGSTALSLVLFGLEHHDNLTIIETDNSYVYPVETPYMQVDTGQRFSFLLKTKSQSELDHLNGRTKFWIQFETREGQSAVFAWAILNYAVTSFPTRQGLEQSGPGDRRDSASNSSCAGSLPPAPILDLPANVTDWLEYAFQNPPLAGYEAPPNATEVTRRIIISTSQFLNNSSGDTVMISNHEYWTDTAPLGPTTNTPYLVEILQNGSINGVTPDYGRATANGGFDPLSQIYPAQIGEVLEIVWQNAASYPAGIYGPHPMHAHGGPYWDLGSGPGEYSPEAHAALLESYSADNVPYPGSRRDTTLLYKYTLQAPQPGEVNGWRVWRIRVTERNVGVWMMHCHILQHVIMGQQTVWVFGTPEEIRANSMPVQGNLEGYFTYGGNVMGKAGEEEAGIDIMQFFRDG</sequence>
<keyword evidence="2" id="KW-0479">Metal-binding</keyword>
<dbReference type="RefSeq" id="XP_007748999.1">
    <property type="nucleotide sequence ID" value="XM_007750809.1"/>
</dbReference>
<dbReference type="SUPFAM" id="SSF49503">
    <property type="entry name" value="Cupredoxins"/>
    <property type="match status" value="3"/>
</dbReference>
<dbReference type="InterPro" id="IPR011707">
    <property type="entry name" value="Cu-oxidase-like_N"/>
</dbReference>
<evidence type="ECO:0000256" key="3">
    <source>
        <dbReference type="ARBA" id="ARBA00023002"/>
    </source>
</evidence>
<proteinExistence type="inferred from homology"/>
<feature type="domain" description="Plastocyanin-like" evidence="8">
    <location>
        <begin position="454"/>
        <end position="590"/>
    </location>
</feature>
<dbReference type="eggNOG" id="KOG1263">
    <property type="taxonomic scope" value="Eukaryota"/>
</dbReference>
<dbReference type="Gene3D" id="2.60.40.420">
    <property type="entry name" value="Cupredoxins - blue copper proteins"/>
    <property type="match status" value="3"/>
</dbReference>
<dbReference type="OrthoDB" id="2121828at2759"/>
<feature type="chain" id="PRO_5004933539" description="L-ascorbate oxidase" evidence="6">
    <location>
        <begin position="26"/>
        <end position="643"/>
    </location>
</feature>
<protein>
    <recommendedName>
        <fullName evidence="12">L-ascorbate oxidase</fullName>
    </recommendedName>
</protein>
<evidence type="ECO:0000256" key="5">
    <source>
        <dbReference type="SAM" id="MobiDB-lite"/>
    </source>
</evidence>
<dbReference type="STRING" id="1182543.W9WEL3"/>
<evidence type="ECO:0000259" key="7">
    <source>
        <dbReference type="Pfam" id="PF00394"/>
    </source>
</evidence>
<dbReference type="GeneID" id="19194926"/>
<keyword evidence="4" id="KW-0186">Copper</keyword>